<sequence length="78" mass="9253">MKYSEELKLKVIHYLMEGHSLNEAEREFHIGKQNIQKWRDAYELHGVKGSLIKQNNHNKYTGDFKGCNDFLLSFRIDP</sequence>
<protein>
    <submittedName>
        <fullName evidence="2">Helix-turn-helix domain containing protein</fullName>
    </submittedName>
</protein>
<evidence type="ECO:0000313" key="3">
    <source>
        <dbReference type="Proteomes" id="UP000823842"/>
    </source>
</evidence>
<dbReference type="AlphaFoldDB" id="A0A9D2LQ22"/>
<dbReference type="GO" id="GO:0043565">
    <property type="term" value="F:sequence-specific DNA binding"/>
    <property type="evidence" value="ECO:0007669"/>
    <property type="project" value="InterPro"/>
</dbReference>
<evidence type="ECO:0000259" key="1">
    <source>
        <dbReference type="Pfam" id="PF01710"/>
    </source>
</evidence>
<dbReference type="EMBL" id="DWYZ01000042">
    <property type="protein sequence ID" value="HJB27505.1"/>
    <property type="molecule type" value="Genomic_DNA"/>
</dbReference>
<dbReference type="Proteomes" id="UP000823842">
    <property type="component" value="Unassembled WGS sequence"/>
</dbReference>
<gene>
    <name evidence="2" type="ORF">IAA06_01740</name>
</gene>
<comment type="caution">
    <text evidence="2">The sequence shown here is derived from an EMBL/GenBank/DDBJ whole genome shotgun (WGS) entry which is preliminary data.</text>
</comment>
<dbReference type="InterPro" id="IPR036388">
    <property type="entry name" value="WH-like_DNA-bd_sf"/>
</dbReference>
<dbReference type="Gene3D" id="1.10.10.10">
    <property type="entry name" value="Winged helix-like DNA-binding domain superfamily/Winged helix DNA-binding domain"/>
    <property type="match status" value="1"/>
</dbReference>
<feature type="domain" description="Transposase Synechocystis PCC 6803" evidence="1">
    <location>
        <begin position="1"/>
        <end position="72"/>
    </location>
</feature>
<reference evidence="2" key="2">
    <citation type="submission" date="2021-04" db="EMBL/GenBank/DDBJ databases">
        <authorList>
            <person name="Gilroy R."/>
        </authorList>
    </citation>
    <scope>NUCLEOTIDE SEQUENCE</scope>
    <source>
        <strain evidence="2">ChiSjej1B19-5720</strain>
    </source>
</reference>
<reference evidence="2" key="1">
    <citation type="journal article" date="2021" name="PeerJ">
        <title>Extensive microbial diversity within the chicken gut microbiome revealed by metagenomics and culture.</title>
        <authorList>
            <person name="Gilroy R."/>
            <person name="Ravi A."/>
            <person name="Getino M."/>
            <person name="Pursley I."/>
            <person name="Horton D.L."/>
            <person name="Alikhan N.F."/>
            <person name="Baker D."/>
            <person name="Gharbi K."/>
            <person name="Hall N."/>
            <person name="Watson M."/>
            <person name="Adriaenssens E.M."/>
            <person name="Foster-Nyarko E."/>
            <person name="Jarju S."/>
            <person name="Secka A."/>
            <person name="Antonio M."/>
            <person name="Oren A."/>
            <person name="Chaudhuri R.R."/>
            <person name="La Ragione R."/>
            <person name="Hildebrand F."/>
            <person name="Pallen M.J."/>
        </authorList>
    </citation>
    <scope>NUCLEOTIDE SEQUENCE</scope>
    <source>
        <strain evidence="2">ChiSjej1B19-5720</strain>
    </source>
</reference>
<name>A0A9D2LQ22_9FIRM</name>
<evidence type="ECO:0000313" key="2">
    <source>
        <dbReference type="EMBL" id="HJB27505.1"/>
    </source>
</evidence>
<dbReference type="InterPro" id="IPR002622">
    <property type="entry name" value="Transposase_14"/>
</dbReference>
<accession>A0A9D2LQ22</accession>
<dbReference type="Pfam" id="PF01710">
    <property type="entry name" value="HTH_Tnp_IS630"/>
    <property type="match status" value="1"/>
</dbReference>
<proteinExistence type="predicted"/>
<dbReference type="SUPFAM" id="SSF48295">
    <property type="entry name" value="TrpR-like"/>
    <property type="match status" value="1"/>
</dbReference>
<dbReference type="InterPro" id="IPR010921">
    <property type="entry name" value="Trp_repressor/repl_initiator"/>
</dbReference>
<organism evidence="2 3">
    <name type="scientific">Candidatus Blautia faecavium</name>
    <dbReference type="NCBI Taxonomy" id="2838487"/>
    <lineage>
        <taxon>Bacteria</taxon>
        <taxon>Bacillati</taxon>
        <taxon>Bacillota</taxon>
        <taxon>Clostridia</taxon>
        <taxon>Lachnospirales</taxon>
        <taxon>Lachnospiraceae</taxon>
        <taxon>Blautia</taxon>
    </lineage>
</organism>